<dbReference type="RefSeq" id="WP_090695972.1">
    <property type="nucleotide sequence ID" value="NZ_FNCJ01000038.1"/>
</dbReference>
<organism evidence="2 3">
    <name type="scientific">Paraburkholderia phenazinium</name>
    <dbReference type="NCBI Taxonomy" id="60549"/>
    <lineage>
        <taxon>Bacteria</taxon>
        <taxon>Pseudomonadati</taxon>
        <taxon>Pseudomonadota</taxon>
        <taxon>Betaproteobacteria</taxon>
        <taxon>Burkholderiales</taxon>
        <taxon>Burkholderiaceae</taxon>
        <taxon>Paraburkholderia</taxon>
    </lineage>
</organism>
<dbReference type="Gene3D" id="3.40.630.30">
    <property type="match status" value="1"/>
</dbReference>
<dbReference type="GO" id="GO:0008999">
    <property type="term" value="F:protein-N-terminal-alanine acetyltransferase activity"/>
    <property type="evidence" value="ECO:0007669"/>
    <property type="project" value="TreeGrafter"/>
</dbReference>
<dbReference type="PANTHER" id="PTHR43441">
    <property type="entry name" value="RIBOSOMAL-PROTEIN-SERINE ACETYLTRANSFERASE"/>
    <property type="match status" value="1"/>
</dbReference>
<dbReference type="SUPFAM" id="SSF55729">
    <property type="entry name" value="Acyl-CoA N-acyltransferases (Nat)"/>
    <property type="match status" value="1"/>
</dbReference>
<accession>A0A1G8NXY3</accession>
<dbReference type="Proteomes" id="UP000199706">
    <property type="component" value="Unassembled WGS sequence"/>
</dbReference>
<dbReference type="InterPro" id="IPR000182">
    <property type="entry name" value="GNAT_dom"/>
</dbReference>
<gene>
    <name evidence="2" type="ORF">SAMN05216466_13824</name>
</gene>
<dbReference type="OrthoDB" id="9100705at2"/>
<dbReference type="PANTHER" id="PTHR43441:SF11">
    <property type="entry name" value="RIBOSOMAL-PROTEIN-SERINE ACETYLTRANSFERASE"/>
    <property type="match status" value="1"/>
</dbReference>
<feature type="domain" description="N-acetyltransferase" evidence="1">
    <location>
        <begin position="14"/>
        <end position="181"/>
    </location>
</feature>
<sequence length="207" mass="23190">MRFAPLERMETPHLVLRPLTPADAPALFDQMLGDPGTMHDLPVPRHRSVEETAAFVDEALHGWQDGTLIRYALECRETGRLTALIELKPALPRIEVGVVISRHGDARRRRAGVLALQDLLDWLIQQPGVYRLFACCAVDGAAHSSMERLGFVQEALLRNHEPRPNRGLVADDSYLYALTRPVPALPEPPNEGVAWLRTTMHWSLENA</sequence>
<dbReference type="PROSITE" id="PS51186">
    <property type="entry name" value="GNAT"/>
    <property type="match status" value="1"/>
</dbReference>
<keyword evidence="2" id="KW-0808">Transferase</keyword>
<protein>
    <submittedName>
        <fullName evidence="2">Protein N-acetyltransferase, RimJ/RimL family</fullName>
    </submittedName>
</protein>
<dbReference type="InterPro" id="IPR051908">
    <property type="entry name" value="Ribosomal_N-acetyltransferase"/>
</dbReference>
<dbReference type="EMBL" id="FNCJ01000038">
    <property type="protein sequence ID" value="SDI85161.1"/>
    <property type="molecule type" value="Genomic_DNA"/>
</dbReference>
<dbReference type="AlphaFoldDB" id="A0A1G8NXY3"/>
<evidence type="ECO:0000313" key="2">
    <source>
        <dbReference type="EMBL" id="SDI85161.1"/>
    </source>
</evidence>
<name>A0A1G8NXY3_9BURK</name>
<reference evidence="2 3" key="1">
    <citation type="submission" date="2016-10" db="EMBL/GenBank/DDBJ databases">
        <authorList>
            <person name="de Groot N.N."/>
        </authorList>
    </citation>
    <scope>NUCLEOTIDE SEQUENCE [LARGE SCALE GENOMIC DNA]</scope>
    <source>
        <strain evidence="2 3">LMG 2247</strain>
    </source>
</reference>
<evidence type="ECO:0000313" key="3">
    <source>
        <dbReference type="Proteomes" id="UP000199706"/>
    </source>
</evidence>
<dbReference type="GO" id="GO:0005737">
    <property type="term" value="C:cytoplasm"/>
    <property type="evidence" value="ECO:0007669"/>
    <property type="project" value="TreeGrafter"/>
</dbReference>
<proteinExistence type="predicted"/>
<dbReference type="InterPro" id="IPR016181">
    <property type="entry name" value="Acyl_CoA_acyltransferase"/>
</dbReference>
<evidence type="ECO:0000259" key="1">
    <source>
        <dbReference type="PROSITE" id="PS51186"/>
    </source>
</evidence>
<dbReference type="GO" id="GO:1990189">
    <property type="term" value="F:protein N-terminal-serine acetyltransferase activity"/>
    <property type="evidence" value="ECO:0007669"/>
    <property type="project" value="TreeGrafter"/>
</dbReference>
<dbReference type="Pfam" id="PF13302">
    <property type="entry name" value="Acetyltransf_3"/>
    <property type="match status" value="1"/>
</dbReference>